<sequence>MTAPHSRGLLNWSLLLLLGMIWGASFMGSKFALSGFGPFTVAALRIALGAVALTVMIYALGRTLPAWSGPNGKRIWLHCLGMALFSNAIPFTLLSWGQLRVTSGFAGITMAVVPLLVLPLAFLLVPGEQMSLRKIIGFCVGFAGTIVLIGIDALSLSGADLEGIARLACVAAASCYAIGSIITRLCPPVSNMGFAAGALLLASGIMVPLAFLIEGVPHAPTGEAIWGVLYLGVFPTALATIMLVTVINSAGPSFLSMVNYQVPVWAVVFGVLLLGEPLPGQFLWALGLILLGLAISQVRFRRIV</sequence>
<evidence type="ECO:0000256" key="2">
    <source>
        <dbReference type="ARBA" id="ARBA00022692"/>
    </source>
</evidence>
<feature type="transmembrane region" description="Helical" evidence="5">
    <location>
        <begin position="103"/>
        <end position="123"/>
    </location>
</feature>
<evidence type="ECO:0000256" key="5">
    <source>
        <dbReference type="SAM" id="Phobius"/>
    </source>
</evidence>
<feature type="transmembrane region" description="Helical" evidence="5">
    <location>
        <begin position="135"/>
        <end position="157"/>
    </location>
</feature>
<comment type="subcellular location">
    <subcellularLocation>
        <location evidence="1">Membrane</location>
        <topology evidence="1">Multi-pass membrane protein</topology>
    </subcellularLocation>
</comment>
<feature type="domain" description="EamA" evidence="6">
    <location>
        <begin position="14"/>
        <end position="149"/>
    </location>
</feature>
<organism evidence="7 8">
    <name type="scientific">Neptunicoccus cionae</name>
    <dbReference type="NCBI Taxonomy" id="2035344"/>
    <lineage>
        <taxon>Bacteria</taxon>
        <taxon>Pseudomonadati</taxon>
        <taxon>Pseudomonadota</taxon>
        <taxon>Alphaproteobacteria</taxon>
        <taxon>Rhodobacterales</taxon>
        <taxon>Paracoccaceae</taxon>
        <taxon>Neptunicoccus</taxon>
    </lineage>
</organism>
<comment type="caution">
    <text evidence="7">The sequence shown here is derived from an EMBL/GenBank/DDBJ whole genome shotgun (WGS) entry which is preliminary data.</text>
</comment>
<keyword evidence="3 5" id="KW-1133">Transmembrane helix</keyword>
<evidence type="ECO:0000313" key="7">
    <source>
        <dbReference type="EMBL" id="GGA22846.1"/>
    </source>
</evidence>
<reference evidence="7" key="1">
    <citation type="journal article" date="2014" name="Int. J. Syst. Evol. Microbiol.">
        <title>Complete genome sequence of Corynebacterium casei LMG S-19264T (=DSM 44701T), isolated from a smear-ripened cheese.</title>
        <authorList>
            <consortium name="US DOE Joint Genome Institute (JGI-PGF)"/>
            <person name="Walter F."/>
            <person name="Albersmeier A."/>
            <person name="Kalinowski J."/>
            <person name="Ruckert C."/>
        </authorList>
    </citation>
    <scope>NUCLEOTIDE SEQUENCE</scope>
    <source>
        <strain evidence="7">CGMCC 1.15880</strain>
    </source>
</reference>
<dbReference type="RefSeq" id="WP_188675674.1">
    <property type="nucleotide sequence ID" value="NZ_BMKA01000003.1"/>
</dbReference>
<protein>
    <submittedName>
        <fullName evidence="7">Permease</fullName>
    </submittedName>
</protein>
<reference evidence="7" key="2">
    <citation type="submission" date="2020-09" db="EMBL/GenBank/DDBJ databases">
        <authorList>
            <person name="Sun Q."/>
            <person name="Zhou Y."/>
        </authorList>
    </citation>
    <scope>NUCLEOTIDE SEQUENCE</scope>
    <source>
        <strain evidence="7">CGMCC 1.15880</strain>
    </source>
</reference>
<keyword evidence="8" id="KW-1185">Reference proteome</keyword>
<dbReference type="PANTHER" id="PTHR32322">
    <property type="entry name" value="INNER MEMBRANE TRANSPORTER"/>
    <property type="match status" value="1"/>
</dbReference>
<feature type="transmembrane region" description="Helical" evidence="5">
    <location>
        <begin position="12"/>
        <end position="33"/>
    </location>
</feature>
<feature type="transmembrane region" description="Helical" evidence="5">
    <location>
        <begin position="163"/>
        <end position="182"/>
    </location>
</feature>
<evidence type="ECO:0000256" key="3">
    <source>
        <dbReference type="ARBA" id="ARBA00022989"/>
    </source>
</evidence>
<feature type="transmembrane region" description="Helical" evidence="5">
    <location>
        <begin position="194"/>
        <end position="213"/>
    </location>
</feature>
<dbReference type="PANTHER" id="PTHR32322:SF9">
    <property type="entry name" value="AMINO-ACID METABOLITE EFFLUX PUMP-RELATED"/>
    <property type="match status" value="1"/>
</dbReference>
<feature type="transmembrane region" description="Helical" evidence="5">
    <location>
        <begin position="254"/>
        <end position="275"/>
    </location>
</feature>
<dbReference type="AlphaFoldDB" id="A0A916VRJ6"/>
<dbReference type="Pfam" id="PF00892">
    <property type="entry name" value="EamA"/>
    <property type="match status" value="2"/>
</dbReference>
<dbReference type="Proteomes" id="UP000628017">
    <property type="component" value="Unassembled WGS sequence"/>
</dbReference>
<dbReference type="InterPro" id="IPR000620">
    <property type="entry name" value="EamA_dom"/>
</dbReference>
<evidence type="ECO:0000259" key="6">
    <source>
        <dbReference type="Pfam" id="PF00892"/>
    </source>
</evidence>
<dbReference type="SUPFAM" id="SSF103481">
    <property type="entry name" value="Multidrug resistance efflux transporter EmrE"/>
    <property type="match status" value="2"/>
</dbReference>
<feature type="transmembrane region" description="Helical" evidence="5">
    <location>
        <begin position="225"/>
        <end position="247"/>
    </location>
</feature>
<evidence type="ECO:0000256" key="1">
    <source>
        <dbReference type="ARBA" id="ARBA00004141"/>
    </source>
</evidence>
<feature type="domain" description="EamA" evidence="6">
    <location>
        <begin position="167"/>
        <end position="295"/>
    </location>
</feature>
<dbReference type="InterPro" id="IPR050638">
    <property type="entry name" value="AA-Vitamin_Transporters"/>
</dbReference>
<keyword evidence="4 5" id="KW-0472">Membrane</keyword>
<feature type="transmembrane region" description="Helical" evidence="5">
    <location>
        <begin position="39"/>
        <end position="60"/>
    </location>
</feature>
<gene>
    <name evidence="7" type="ORF">GCM10011498_24530</name>
</gene>
<accession>A0A916VRJ6</accession>
<evidence type="ECO:0000256" key="4">
    <source>
        <dbReference type="ARBA" id="ARBA00023136"/>
    </source>
</evidence>
<feature type="transmembrane region" description="Helical" evidence="5">
    <location>
        <begin position="281"/>
        <end position="300"/>
    </location>
</feature>
<evidence type="ECO:0000313" key="8">
    <source>
        <dbReference type="Proteomes" id="UP000628017"/>
    </source>
</evidence>
<dbReference type="EMBL" id="BMKA01000003">
    <property type="protein sequence ID" value="GGA22846.1"/>
    <property type="molecule type" value="Genomic_DNA"/>
</dbReference>
<keyword evidence="2 5" id="KW-0812">Transmembrane</keyword>
<dbReference type="InterPro" id="IPR037185">
    <property type="entry name" value="EmrE-like"/>
</dbReference>
<name>A0A916VRJ6_9RHOB</name>
<proteinExistence type="predicted"/>
<feature type="transmembrane region" description="Helical" evidence="5">
    <location>
        <begin position="75"/>
        <end position="97"/>
    </location>
</feature>
<dbReference type="GO" id="GO:0016020">
    <property type="term" value="C:membrane"/>
    <property type="evidence" value="ECO:0007669"/>
    <property type="project" value="UniProtKB-SubCell"/>
</dbReference>